<dbReference type="PROSITE" id="PS51007">
    <property type="entry name" value="CYTC"/>
    <property type="match status" value="1"/>
</dbReference>
<evidence type="ECO:0000256" key="4">
    <source>
        <dbReference type="PROSITE-ProRule" id="PRU00433"/>
    </source>
</evidence>
<keyword evidence="3 4" id="KW-0408">Iron</keyword>
<evidence type="ECO:0000313" key="7">
    <source>
        <dbReference type="EMBL" id="SFP99433.1"/>
    </source>
</evidence>
<keyword evidence="5" id="KW-0732">Signal</keyword>
<proteinExistence type="predicted"/>
<sequence length="303" mass="32089">MPALRRRLPLLGLLLAATASQAQPVTYAELAPLLQTRCVLCHSGSNAPLGLRLDSIAGLLAGSQRGPVVLAGKPQDSELLQRLTGSRQPRMPMTGPPFLSDAEIALFERWIADGLPAGSEAAGAGSTPASPPPPASGAVVTYAQVAPILARRCAKCHAAQGLMGPPPEGLRLTSYAETLASSERARVVPGAPEASELLRRIRGQARPRMPYDGPPWLDEAEIALIATWIEQGARNAEGQPAPSPSGARLRLHGTLGANWTLDGLPLRVNAGTRIDKSPRPGDYVQVRGHWSAGNVEVERLRRR</sequence>
<dbReference type="InterPro" id="IPR011429">
    <property type="entry name" value="Cyt_c_Planctomycete-type"/>
</dbReference>
<feature type="signal peptide" evidence="5">
    <location>
        <begin position="1"/>
        <end position="22"/>
    </location>
</feature>
<organism evidence="7 8">
    <name type="scientific">Geopseudomonas sagittaria</name>
    <dbReference type="NCBI Taxonomy" id="1135990"/>
    <lineage>
        <taxon>Bacteria</taxon>
        <taxon>Pseudomonadati</taxon>
        <taxon>Pseudomonadota</taxon>
        <taxon>Gammaproteobacteria</taxon>
        <taxon>Pseudomonadales</taxon>
        <taxon>Pseudomonadaceae</taxon>
        <taxon>Geopseudomonas</taxon>
    </lineage>
</organism>
<name>A0A1I5UW11_9GAMM</name>
<dbReference type="GO" id="GO:0020037">
    <property type="term" value="F:heme binding"/>
    <property type="evidence" value="ECO:0007669"/>
    <property type="project" value="InterPro"/>
</dbReference>
<reference evidence="8" key="1">
    <citation type="submission" date="2016-10" db="EMBL/GenBank/DDBJ databases">
        <authorList>
            <person name="Varghese N."/>
            <person name="Submissions S."/>
        </authorList>
    </citation>
    <scope>NUCLEOTIDE SEQUENCE [LARGE SCALE GENOMIC DNA]</scope>
    <source>
        <strain evidence="8">JCM 18195</strain>
    </source>
</reference>
<protein>
    <submittedName>
        <fullName evidence="7">Planctomycete cytochrome C</fullName>
    </submittedName>
</protein>
<keyword evidence="2 4" id="KW-0479">Metal-binding</keyword>
<dbReference type="Proteomes" id="UP000243084">
    <property type="component" value="Unassembled WGS sequence"/>
</dbReference>
<dbReference type="SUPFAM" id="SSF46626">
    <property type="entry name" value="Cytochrome c"/>
    <property type="match status" value="2"/>
</dbReference>
<evidence type="ECO:0000256" key="2">
    <source>
        <dbReference type="ARBA" id="ARBA00022723"/>
    </source>
</evidence>
<dbReference type="PANTHER" id="PTHR35889">
    <property type="entry name" value="CYCLOINULO-OLIGOSACCHARIDE FRUCTANOTRANSFERASE-RELATED"/>
    <property type="match status" value="1"/>
</dbReference>
<dbReference type="EMBL" id="FOXM01000009">
    <property type="protein sequence ID" value="SFP99433.1"/>
    <property type="molecule type" value="Genomic_DNA"/>
</dbReference>
<dbReference type="InterPro" id="IPR036909">
    <property type="entry name" value="Cyt_c-like_dom_sf"/>
</dbReference>
<evidence type="ECO:0000256" key="5">
    <source>
        <dbReference type="SAM" id="SignalP"/>
    </source>
</evidence>
<feature type="chain" id="PRO_5017209665" evidence="5">
    <location>
        <begin position="23"/>
        <end position="303"/>
    </location>
</feature>
<dbReference type="PANTHER" id="PTHR35889:SF3">
    <property type="entry name" value="F-BOX DOMAIN-CONTAINING PROTEIN"/>
    <property type="match status" value="1"/>
</dbReference>
<gene>
    <name evidence="7" type="ORF">SAMN05216229_10987</name>
</gene>
<keyword evidence="8" id="KW-1185">Reference proteome</keyword>
<evidence type="ECO:0000313" key="8">
    <source>
        <dbReference type="Proteomes" id="UP000243084"/>
    </source>
</evidence>
<feature type="domain" description="Cytochrome c" evidence="6">
    <location>
        <begin position="132"/>
        <end position="233"/>
    </location>
</feature>
<dbReference type="RefSeq" id="WP_092431985.1">
    <property type="nucleotide sequence ID" value="NZ_FOXM01000009.1"/>
</dbReference>
<keyword evidence="1 4" id="KW-0349">Heme</keyword>
<evidence type="ECO:0000256" key="3">
    <source>
        <dbReference type="ARBA" id="ARBA00023004"/>
    </source>
</evidence>
<dbReference type="GO" id="GO:0009055">
    <property type="term" value="F:electron transfer activity"/>
    <property type="evidence" value="ECO:0007669"/>
    <property type="project" value="InterPro"/>
</dbReference>
<accession>A0A1I5UW11</accession>
<dbReference type="AlphaFoldDB" id="A0A1I5UW11"/>
<evidence type="ECO:0000256" key="1">
    <source>
        <dbReference type="ARBA" id="ARBA00022617"/>
    </source>
</evidence>
<dbReference type="GO" id="GO:0046872">
    <property type="term" value="F:metal ion binding"/>
    <property type="evidence" value="ECO:0007669"/>
    <property type="project" value="UniProtKB-KW"/>
</dbReference>
<dbReference type="OrthoDB" id="9809746at2"/>
<dbReference type="InterPro" id="IPR009056">
    <property type="entry name" value="Cyt_c-like_dom"/>
</dbReference>
<evidence type="ECO:0000259" key="6">
    <source>
        <dbReference type="PROSITE" id="PS51007"/>
    </source>
</evidence>
<dbReference type="Pfam" id="PF07635">
    <property type="entry name" value="PSCyt1"/>
    <property type="match status" value="2"/>
</dbReference>